<sequence>MTDLADAEQLREQAKQAVDRFVRRFDESYRLLAYHAALPLVLTPELVNYLRNEFLRGEQVPWVAEIDLLLSDLCSQVGYELYAMNTHVREYLLGQMQQDPRFGKQRMQEVAQVLYSYVSYLSRLNPGRRQQEIEAQRWAAMVYLGDEQCKKAAREIAQRLIETSSGINSEILSESGIRAELARLARITEELSPQLQQEPTLLEFARLVQQVLRTSQEVTAAERSSSSDRYKLLLEELARTLISSTERVANLEAFPAIQTFEFKVATITIQDNEIEPFNLQSNIANIYTQNHPSINKKLFVGYYESWCAKDRERFCEPWNTTNPNDLQLARIAPYVNMVIVSFMKPNATYQKNSYEIRENTGLEFNATGQAVKGAIQLLRNRGTKVLVSVGGFNYSKDGYFERLNPQAIADVVEDFGFDGVDICFEPHSQWSQPPGKTKCERGSDGKIMCNTDILYRQIVTQVRETLPTDKILSVSAWSTGAYGEGKWQNSQPEGPLTGLSLNLLRSPEAKYIDQLNVMSYEAGSIYNPKEALAAYQNYFNGTIVMGIQVPPEGWPPEESKRNVYTIEKVRDLTQEVINRNADGMMLWTLQSGQGREATENNPNAAMISQEICRTLALGNCEQPLFQNYLFRIHTESDTANYEL</sequence>
<evidence type="ECO:0000313" key="2">
    <source>
        <dbReference type="EMBL" id="AUB42124.1"/>
    </source>
</evidence>
<dbReference type="SUPFAM" id="SSF51445">
    <property type="entry name" value="(Trans)glycosidases"/>
    <property type="match status" value="1"/>
</dbReference>
<evidence type="ECO:0000259" key="1">
    <source>
        <dbReference type="Pfam" id="PF00704"/>
    </source>
</evidence>
<dbReference type="OrthoDB" id="9800475at2"/>
<keyword evidence="3" id="KW-1185">Reference proteome</keyword>
<dbReference type="Proteomes" id="UP000232003">
    <property type="component" value="Chromosome"/>
</dbReference>
<proteinExistence type="predicted"/>
<protein>
    <submittedName>
        <fullName evidence="2">Formylglycine-generating enzyme, required for sulfatase activity, containings SUMF1/FGE domain</fullName>
    </submittedName>
</protein>
<dbReference type="KEGG" id="nfl:COO91_08231"/>
<accession>A0A2K8T351</accession>
<organism evidence="2 3">
    <name type="scientific">Nostoc flagelliforme CCNUN1</name>
    <dbReference type="NCBI Taxonomy" id="2038116"/>
    <lineage>
        <taxon>Bacteria</taxon>
        <taxon>Bacillati</taxon>
        <taxon>Cyanobacteriota</taxon>
        <taxon>Cyanophyceae</taxon>
        <taxon>Nostocales</taxon>
        <taxon>Nostocaceae</taxon>
        <taxon>Nostoc</taxon>
    </lineage>
</organism>
<dbReference type="InterPro" id="IPR001223">
    <property type="entry name" value="Glyco_hydro18_cat"/>
</dbReference>
<dbReference type="RefSeq" id="WP_157816753.1">
    <property type="nucleotide sequence ID" value="NZ_CAWNNC010000001.1"/>
</dbReference>
<dbReference type="InterPro" id="IPR017853">
    <property type="entry name" value="GH"/>
</dbReference>
<name>A0A2K8T351_9NOSO</name>
<dbReference type="Pfam" id="PF00704">
    <property type="entry name" value="Glyco_hydro_18"/>
    <property type="match status" value="1"/>
</dbReference>
<feature type="domain" description="GH18" evidence="1">
    <location>
        <begin position="299"/>
        <end position="522"/>
    </location>
</feature>
<dbReference type="GO" id="GO:0005975">
    <property type="term" value="P:carbohydrate metabolic process"/>
    <property type="evidence" value="ECO:0007669"/>
    <property type="project" value="InterPro"/>
</dbReference>
<dbReference type="Gene3D" id="3.20.20.80">
    <property type="entry name" value="Glycosidases"/>
    <property type="match status" value="1"/>
</dbReference>
<gene>
    <name evidence="2" type="ORF">COO91_08231</name>
</gene>
<reference evidence="2 3" key="1">
    <citation type="submission" date="2017-11" db="EMBL/GenBank/DDBJ databases">
        <title>Complete genome of a free-living desiccation-tolerant cyanobacterium and its photosynthetic adaptation to extreme terrestrial habitat.</title>
        <authorList>
            <person name="Shang J."/>
        </authorList>
    </citation>
    <scope>NUCLEOTIDE SEQUENCE [LARGE SCALE GENOMIC DNA]</scope>
    <source>
        <strain evidence="2 3">CCNUN1</strain>
    </source>
</reference>
<dbReference type="AlphaFoldDB" id="A0A2K8T351"/>
<evidence type="ECO:0000313" key="3">
    <source>
        <dbReference type="Proteomes" id="UP000232003"/>
    </source>
</evidence>
<dbReference type="EMBL" id="CP024785">
    <property type="protein sequence ID" value="AUB42124.1"/>
    <property type="molecule type" value="Genomic_DNA"/>
</dbReference>